<dbReference type="GO" id="GO:0004467">
    <property type="term" value="F:long-chain fatty acid-CoA ligase activity"/>
    <property type="evidence" value="ECO:0007669"/>
    <property type="project" value="UniProtKB-EC"/>
</dbReference>
<evidence type="ECO:0000256" key="8">
    <source>
        <dbReference type="ARBA" id="ARBA00083882"/>
    </source>
</evidence>
<accession>J5EJ32</accession>
<dbReference type="GO" id="GO:0031956">
    <property type="term" value="F:medium-chain fatty acid-CoA ligase activity"/>
    <property type="evidence" value="ECO:0007669"/>
    <property type="project" value="TreeGrafter"/>
</dbReference>
<feature type="domain" description="AMP-dependent synthetase/ligase" evidence="9">
    <location>
        <begin position="15"/>
        <end position="365"/>
    </location>
</feature>
<dbReference type="PROSITE" id="PS00455">
    <property type="entry name" value="AMP_BINDING"/>
    <property type="match status" value="1"/>
</dbReference>
<evidence type="ECO:0000256" key="7">
    <source>
        <dbReference type="ARBA" id="ARBA00080667"/>
    </source>
</evidence>
<evidence type="ECO:0000256" key="1">
    <source>
        <dbReference type="ARBA" id="ARBA00006432"/>
    </source>
</evidence>
<dbReference type="InterPro" id="IPR042099">
    <property type="entry name" value="ANL_N_sf"/>
</dbReference>
<protein>
    <recommendedName>
        <fullName evidence="5">Long-chain-fatty-acid--CoA ligase FadD13</fullName>
        <ecNumber evidence="3">6.2.1.3</ecNumber>
    </recommendedName>
    <alternativeName>
        <fullName evidence="6">Fatty acyl-CoA ligase</fullName>
    </alternativeName>
    <alternativeName>
        <fullName evidence="8">Fatty acyl-CoA synthetase</fullName>
    </alternativeName>
    <alternativeName>
        <fullName evidence="7">Very-long-chain fatty-acyl-CoA synthetase</fullName>
    </alternativeName>
</protein>
<dbReference type="PANTHER" id="PTHR43201">
    <property type="entry name" value="ACYL-COA SYNTHETASE"/>
    <property type="match status" value="1"/>
</dbReference>
<evidence type="ECO:0000256" key="6">
    <source>
        <dbReference type="ARBA" id="ARBA00076959"/>
    </source>
</evidence>
<evidence type="ECO:0000259" key="9">
    <source>
        <dbReference type="Pfam" id="PF00501"/>
    </source>
</evidence>
<dbReference type="Gene3D" id="3.30.300.30">
    <property type="match status" value="1"/>
</dbReference>
<dbReference type="InterPro" id="IPR025110">
    <property type="entry name" value="AMP-bd_C"/>
</dbReference>
<evidence type="ECO:0000256" key="3">
    <source>
        <dbReference type="ARBA" id="ARBA00026121"/>
    </source>
</evidence>
<reference evidence="11 12" key="1">
    <citation type="journal article" date="2011" name="J. Bacteriol.">
        <title>Genome sequence of the Mycobacterium colombiense type strain, CECT 3035.</title>
        <authorList>
            <person name="Gonzalez-Perez M."/>
            <person name="Murcia M.I."/>
            <person name="Landsman D."/>
            <person name="Jordan I.K."/>
            <person name="Marino-Ramirez L."/>
        </authorList>
    </citation>
    <scope>NUCLEOTIDE SEQUENCE [LARGE SCALE GENOMIC DNA]</scope>
    <source>
        <strain evidence="11 12">CECT 3035</strain>
    </source>
</reference>
<evidence type="ECO:0000256" key="5">
    <source>
        <dbReference type="ARBA" id="ARBA00069710"/>
    </source>
</evidence>
<dbReference type="PANTHER" id="PTHR43201:SF5">
    <property type="entry name" value="MEDIUM-CHAIN ACYL-COA LIGASE ACSF2, MITOCHONDRIAL"/>
    <property type="match status" value="1"/>
</dbReference>
<comment type="catalytic activity">
    <reaction evidence="4">
        <text>a long-chain fatty acid + ATP + CoA = a long-chain fatty acyl-CoA + AMP + diphosphate</text>
        <dbReference type="Rhea" id="RHEA:15421"/>
        <dbReference type="ChEBI" id="CHEBI:30616"/>
        <dbReference type="ChEBI" id="CHEBI:33019"/>
        <dbReference type="ChEBI" id="CHEBI:57287"/>
        <dbReference type="ChEBI" id="CHEBI:57560"/>
        <dbReference type="ChEBI" id="CHEBI:83139"/>
        <dbReference type="ChEBI" id="CHEBI:456215"/>
        <dbReference type="EC" id="6.2.1.3"/>
    </reaction>
</comment>
<evidence type="ECO:0000259" key="10">
    <source>
        <dbReference type="Pfam" id="PF13193"/>
    </source>
</evidence>
<dbReference type="AlphaFoldDB" id="J5EJ32"/>
<evidence type="ECO:0000256" key="4">
    <source>
        <dbReference type="ARBA" id="ARBA00036813"/>
    </source>
</evidence>
<feature type="domain" description="AMP-binding enzyme C-terminal" evidence="10">
    <location>
        <begin position="416"/>
        <end position="491"/>
    </location>
</feature>
<dbReference type="Pfam" id="PF00501">
    <property type="entry name" value="AMP-binding"/>
    <property type="match status" value="1"/>
</dbReference>
<keyword evidence="2 11" id="KW-0436">Ligase</keyword>
<dbReference type="Gene3D" id="3.40.50.12780">
    <property type="entry name" value="N-terminal domain of ligase-like"/>
    <property type="match status" value="1"/>
</dbReference>
<dbReference type="SUPFAM" id="SSF56801">
    <property type="entry name" value="Acetyl-CoA synthetase-like"/>
    <property type="match status" value="1"/>
</dbReference>
<evidence type="ECO:0000313" key="12">
    <source>
        <dbReference type="Proteomes" id="UP000006455"/>
    </source>
</evidence>
<evidence type="ECO:0000256" key="2">
    <source>
        <dbReference type="ARBA" id="ARBA00022598"/>
    </source>
</evidence>
<dbReference type="EMBL" id="AFVW02000002">
    <property type="protein sequence ID" value="EJO89469.1"/>
    <property type="molecule type" value="Genomic_DNA"/>
</dbReference>
<dbReference type="InterPro" id="IPR045851">
    <property type="entry name" value="AMP-bd_C_sf"/>
</dbReference>
<comment type="similarity">
    <text evidence="1">Belongs to the ATP-dependent AMP-binding enzyme family.</text>
</comment>
<dbReference type="InterPro" id="IPR020845">
    <property type="entry name" value="AMP-binding_CS"/>
</dbReference>
<dbReference type="EC" id="6.2.1.3" evidence="3"/>
<dbReference type="Proteomes" id="UP000006455">
    <property type="component" value="Unassembled WGS sequence"/>
</dbReference>
<sequence>MKTEAALAGSYPEMFRQQSLRGPARPALTFEGQTWNYAEIRTRFESLASGLHDLGIRRGDRVLYAGLNHPSLILSMFATMDLGAVFVPVDPRLAPPERAWVLDDLRPAAVIAAEQFCDDFTGFGNVISADGTGNASIAGLVQGYEPATRLPVHRLDLALILYTSGTTGRPKGVMHTHEMILANGHQLGTLFGARGDDVGLVMTPMFHTAGCNSNPVYLWGVGGRIVVLPKMDGPAALDAIVSCRVSRIDTVTAALGVLYNTPGFADADLSQVRSLNVGGAPIPRDQVEAFRRHGADIYMAIGMTECPVACALAPEKLATKPDSVGKPLAYLERRLVSPGVGDDVAAPNTPGELCLRGPSVTSGYWNNPTATAAAFDEEGWFHTGDIAKLDQDGDLYVVGRMKDVIKTGGESVAAAEVERVVAGHPAVSLCAVVGAPHEKWGETIVAVVSLVRGATLQLDELRDHCAPHLARFKLPTRLVVTDDMPLTTSGKVAKHKLRERL</sequence>
<comment type="caution">
    <text evidence="11">The sequence shown here is derived from an EMBL/GenBank/DDBJ whole genome shotgun (WGS) entry which is preliminary data.</text>
</comment>
<organism evidence="11 12">
    <name type="scientific">Mycobacterium colombiense CECT 3035</name>
    <dbReference type="NCBI Taxonomy" id="1041522"/>
    <lineage>
        <taxon>Bacteria</taxon>
        <taxon>Bacillati</taxon>
        <taxon>Actinomycetota</taxon>
        <taxon>Actinomycetes</taxon>
        <taxon>Mycobacteriales</taxon>
        <taxon>Mycobacteriaceae</taxon>
        <taxon>Mycobacterium</taxon>
        <taxon>Mycobacterium avium complex (MAC)</taxon>
    </lineage>
</organism>
<dbReference type="FunFam" id="3.30.300.30:FF:000008">
    <property type="entry name" value="2,3-dihydroxybenzoate-AMP ligase"/>
    <property type="match status" value="1"/>
</dbReference>
<gene>
    <name evidence="11" type="ORF">MCOL_V204750</name>
</gene>
<evidence type="ECO:0000313" key="11">
    <source>
        <dbReference type="EMBL" id="EJO89469.1"/>
    </source>
</evidence>
<dbReference type="eggNOG" id="COG0318">
    <property type="taxonomic scope" value="Bacteria"/>
</dbReference>
<dbReference type="Pfam" id="PF13193">
    <property type="entry name" value="AMP-binding_C"/>
    <property type="match status" value="1"/>
</dbReference>
<dbReference type="InterPro" id="IPR000873">
    <property type="entry name" value="AMP-dep_synth/lig_dom"/>
</dbReference>
<dbReference type="STRING" id="1041522.GCA_002105755_02130"/>
<name>J5EJ32_9MYCO</name>
<proteinExistence type="inferred from homology"/>